<dbReference type="EMBL" id="AJ293568">
    <property type="protein sequence ID" value="CAC21260.1"/>
    <property type="molecule type" value="Genomic_DNA"/>
</dbReference>
<organism evidence="1 2">
    <name type="scientific">Yaba-like disease virus</name>
    <name type="common">YLDV</name>
    <dbReference type="NCBI Taxonomy" id="132475"/>
    <lineage>
        <taxon>Viruses</taxon>
        <taxon>Varidnaviria</taxon>
        <taxon>Bamfordvirae</taxon>
        <taxon>Nucleocytoviricota</taxon>
        <taxon>Pokkesviricetes</taxon>
        <taxon>Chitovirales</taxon>
        <taxon>Poxviridae</taxon>
        <taxon>Chordopoxvirinae</taxon>
        <taxon>Yatapoxvirus</taxon>
        <taxon>Yatapoxvirus tanapox</taxon>
        <taxon>Tanapox virus</taxon>
    </lineage>
</organism>
<dbReference type="GeneID" id="918692"/>
<organismHost>
    <name type="scientific">Homo sapiens</name>
    <name type="common">Human</name>
    <dbReference type="NCBI Taxonomy" id="9606"/>
</organismHost>
<keyword evidence="2" id="KW-1185">Reference proteome</keyword>
<organismHost>
    <name type="scientific">Simiiformes</name>
    <dbReference type="NCBI Taxonomy" id="314293"/>
</organismHost>
<proteinExistence type="predicted"/>
<protein>
    <submittedName>
        <fullName evidence="1">22L protein</fullName>
    </submittedName>
</protein>
<dbReference type="RefSeq" id="NP_073407.1">
    <property type="nucleotide sequence ID" value="NC_002642.1"/>
</dbReference>
<evidence type="ECO:0000313" key="2">
    <source>
        <dbReference type="Proteomes" id="UP000136581"/>
    </source>
</evidence>
<reference evidence="1 2" key="1">
    <citation type="journal article" date="2001" name="Virology">
        <title>The genome sequence of Yaba-like disease virus, a yatapoxvirus.</title>
        <authorList>
            <person name="Lee H.J."/>
            <person name="Essani K."/>
            <person name="Smith G.L."/>
        </authorList>
    </citation>
    <scope>NUCLEOTIDE SEQUENCE [LARGE SCALE GENOMIC DNA]</scope>
</reference>
<accession>Q9DHU0</accession>
<name>Q9DHU0_YLDV</name>
<evidence type="ECO:0000313" key="1">
    <source>
        <dbReference type="EMBL" id="CAC21260.1"/>
    </source>
</evidence>
<gene>
    <name evidence="1" type="primary">22L</name>
</gene>
<sequence>MGDKYVKSIKRKIYSLNFFKKTFKKTYSPCKEIGVTSINNYGIFTHEQQMLLDEDNDQQILIDENDDQQMLINDEQNIFSFKIIKKPYKVIRFMGNGDDEVFI</sequence>
<dbReference type="Proteomes" id="UP000136581">
    <property type="component" value="Segment"/>
</dbReference>
<dbReference type="KEGG" id="vg:918692"/>